<dbReference type="Gene3D" id="3.40.190.10">
    <property type="entry name" value="Periplasmic binding protein-like II"/>
    <property type="match status" value="2"/>
</dbReference>
<dbReference type="InterPro" id="IPR050490">
    <property type="entry name" value="Bact_solute-bd_prot1"/>
</dbReference>
<protein>
    <submittedName>
        <fullName evidence="3">Lipoprotein LipO</fullName>
    </submittedName>
</protein>
<dbReference type="SUPFAM" id="SSF53850">
    <property type="entry name" value="Periplasmic binding protein-like II"/>
    <property type="match status" value="1"/>
</dbReference>
<dbReference type="PROSITE" id="PS51257">
    <property type="entry name" value="PROKAR_LIPOPROTEIN"/>
    <property type="match status" value="1"/>
</dbReference>
<gene>
    <name evidence="3" type="primary">lipO_7</name>
    <name evidence="3" type="ORF">AMURIS_01007</name>
</gene>
<sequence length="593" mass="66099">MKMKKLCAMLLASSMILTLAACGSDRGTEQSGQDSSAQESSGGQSQTPESPAESGSESGAEDSQGGQTGLVPMEDADDPITYTFFVRDPGQAPADDNPVIQKITELTGVTLKFEFLVGDLDQKLGTMIAGGDYPDVIFAGDAATKLMDAGAFIPLEEEIPKYPNLNAMYGDVLKYLTQADGHVYNMEIYGTFLNDVTEVAPPFECAIGFYIQKAVLEEAGYPEIHTLDEYFQVIEDYMEKHPDIDGVKTSGFEILGDGWRNWALLNPAQNLLGAGNEGAIFVDQQTFETSFYQISDTAHDFYKKLNEEYLKGVIVPETLTQSYDEYISKITTGSVLGFYDQNWNFGSAQNLLKADGKFERTYVCLPITNPGVKDGYLDKSNGIPTATNGVGITINCENPERLLRFFDWICQREVQDYLQWGEEGVDWNYTEDGGKVLTAERRAIVYDTARNRDETGHTLWNYCPKWQGIYKADNMPCGAGESPDEYLASQSDYDRQFLEAYGIKYPAELFSDPIIRPQYYPVWAMNLEDGSPAAVASTKITDVTMKCYPRLILAKDEAEYESLWADFLKEFNAIDLEAYQTEVDRQIAEKMGR</sequence>
<keyword evidence="3" id="KW-0449">Lipoprotein</keyword>
<dbReference type="Pfam" id="PF13416">
    <property type="entry name" value="SBP_bac_8"/>
    <property type="match status" value="1"/>
</dbReference>
<feature type="chain" id="PRO_5039056184" evidence="2">
    <location>
        <begin position="21"/>
        <end position="593"/>
    </location>
</feature>
<evidence type="ECO:0000256" key="1">
    <source>
        <dbReference type="SAM" id="MobiDB-lite"/>
    </source>
</evidence>
<evidence type="ECO:0000313" key="3">
    <source>
        <dbReference type="EMBL" id="SOY28300.1"/>
    </source>
</evidence>
<evidence type="ECO:0000313" key="4">
    <source>
        <dbReference type="Proteomes" id="UP000236311"/>
    </source>
</evidence>
<evidence type="ECO:0000256" key="2">
    <source>
        <dbReference type="SAM" id="SignalP"/>
    </source>
</evidence>
<feature type="signal peptide" evidence="2">
    <location>
        <begin position="1"/>
        <end position="20"/>
    </location>
</feature>
<dbReference type="RefSeq" id="WP_103238395.1">
    <property type="nucleotide sequence ID" value="NZ_JANJZD010000004.1"/>
</dbReference>
<dbReference type="PANTHER" id="PTHR43649:SF12">
    <property type="entry name" value="DIACETYLCHITOBIOSE BINDING PROTEIN DASA"/>
    <property type="match status" value="1"/>
</dbReference>
<feature type="compositionally biased region" description="Low complexity" evidence="1">
    <location>
        <begin position="30"/>
        <end position="65"/>
    </location>
</feature>
<name>A0A2K4ZCX7_9FIRM</name>
<reference evidence="3 4" key="1">
    <citation type="submission" date="2018-01" db="EMBL/GenBank/DDBJ databases">
        <authorList>
            <person name="Gaut B.S."/>
            <person name="Morton B.R."/>
            <person name="Clegg M.T."/>
            <person name="Duvall M.R."/>
        </authorList>
    </citation>
    <scope>NUCLEOTIDE SEQUENCE [LARGE SCALE GENOMIC DNA]</scope>
    <source>
        <strain evidence="3">GP69</strain>
    </source>
</reference>
<dbReference type="AlphaFoldDB" id="A0A2K4ZCX7"/>
<dbReference type="OrthoDB" id="54751at2"/>
<dbReference type="PANTHER" id="PTHR43649">
    <property type="entry name" value="ARABINOSE-BINDING PROTEIN-RELATED"/>
    <property type="match status" value="1"/>
</dbReference>
<dbReference type="Proteomes" id="UP000236311">
    <property type="component" value="Unassembled WGS sequence"/>
</dbReference>
<feature type="region of interest" description="Disordered" evidence="1">
    <location>
        <begin position="24"/>
        <end position="73"/>
    </location>
</feature>
<dbReference type="InterPro" id="IPR006059">
    <property type="entry name" value="SBP"/>
</dbReference>
<keyword evidence="4" id="KW-1185">Reference proteome</keyword>
<accession>A0A2K4ZCX7</accession>
<keyword evidence="2" id="KW-0732">Signal</keyword>
<proteinExistence type="predicted"/>
<organism evidence="3 4">
    <name type="scientific">Acetatifactor muris</name>
    <dbReference type="NCBI Taxonomy" id="879566"/>
    <lineage>
        <taxon>Bacteria</taxon>
        <taxon>Bacillati</taxon>
        <taxon>Bacillota</taxon>
        <taxon>Clostridia</taxon>
        <taxon>Lachnospirales</taxon>
        <taxon>Lachnospiraceae</taxon>
        <taxon>Acetatifactor</taxon>
    </lineage>
</organism>
<dbReference type="EMBL" id="OFSM01000004">
    <property type="protein sequence ID" value="SOY28300.1"/>
    <property type="molecule type" value="Genomic_DNA"/>
</dbReference>